<name>A0A1H7SL39_STRJI</name>
<dbReference type="Pfam" id="PF00005">
    <property type="entry name" value="ABC_tran"/>
    <property type="match status" value="1"/>
</dbReference>
<dbReference type="InterPro" id="IPR027417">
    <property type="entry name" value="P-loop_NTPase"/>
</dbReference>
<dbReference type="PROSITE" id="PS50893">
    <property type="entry name" value="ABC_TRANSPORTER_2"/>
    <property type="match status" value="1"/>
</dbReference>
<protein>
    <submittedName>
        <fullName evidence="5">Putative spermidine/putrescine transport system ATP-binding protein</fullName>
    </submittedName>
</protein>
<dbReference type="FunFam" id="3.40.50.300:FF:000133">
    <property type="entry name" value="Spermidine/putrescine import ATP-binding protein PotA"/>
    <property type="match status" value="1"/>
</dbReference>
<evidence type="ECO:0000256" key="2">
    <source>
        <dbReference type="ARBA" id="ARBA00022741"/>
    </source>
</evidence>
<dbReference type="InterPro" id="IPR017871">
    <property type="entry name" value="ABC_transporter-like_CS"/>
</dbReference>
<dbReference type="GO" id="GO:0043190">
    <property type="term" value="C:ATP-binding cassette (ABC) transporter complex"/>
    <property type="evidence" value="ECO:0007669"/>
    <property type="project" value="InterPro"/>
</dbReference>
<dbReference type="AlphaFoldDB" id="A0A1H7SL39"/>
<dbReference type="InterPro" id="IPR008995">
    <property type="entry name" value="Mo/tungstate-bd_C_term_dom"/>
</dbReference>
<evidence type="ECO:0000256" key="1">
    <source>
        <dbReference type="ARBA" id="ARBA00022448"/>
    </source>
</evidence>
<organism evidence="5 6">
    <name type="scientific">Streptacidiphilus jiangxiensis</name>
    <dbReference type="NCBI Taxonomy" id="235985"/>
    <lineage>
        <taxon>Bacteria</taxon>
        <taxon>Bacillati</taxon>
        <taxon>Actinomycetota</taxon>
        <taxon>Actinomycetes</taxon>
        <taxon>Kitasatosporales</taxon>
        <taxon>Streptomycetaceae</taxon>
        <taxon>Streptacidiphilus</taxon>
    </lineage>
</organism>
<dbReference type="SMART" id="SM00382">
    <property type="entry name" value="AAA"/>
    <property type="match status" value="1"/>
</dbReference>
<dbReference type="PANTHER" id="PTHR42781:SF4">
    <property type="entry name" value="SPERMIDINE_PUTRESCINE IMPORT ATP-BINDING PROTEIN POTA"/>
    <property type="match status" value="1"/>
</dbReference>
<dbReference type="Pfam" id="PF08402">
    <property type="entry name" value="TOBE_2"/>
    <property type="match status" value="1"/>
</dbReference>
<dbReference type="InterPro" id="IPR050093">
    <property type="entry name" value="ABC_SmlMolc_Importer"/>
</dbReference>
<dbReference type="PROSITE" id="PS00211">
    <property type="entry name" value="ABC_TRANSPORTER_1"/>
    <property type="match status" value="1"/>
</dbReference>
<dbReference type="InterPro" id="IPR003593">
    <property type="entry name" value="AAA+_ATPase"/>
</dbReference>
<dbReference type="PANTHER" id="PTHR42781">
    <property type="entry name" value="SPERMIDINE/PUTRESCINE IMPORT ATP-BINDING PROTEIN POTA"/>
    <property type="match status" value="1"/>
</dbReference>
<keyword evidence="2" id="KW-0547">Nucleotide-binding</keyword>
<proteinExistence type="predicted"/>
<dbReference type="InterPro" id="IPR003439">
    <property type="entry name" value="ABC_transporter-like_ATP-bd"/>
</dbReference>
<gene>
    <name evidence="5" type="ORF">SAMN05414137_11220</name>
</gene>
<dbReference type="STRING" id="235985.SAMN05414137_11220"/>
<dbReference type="GO" id="GO:0022857">
    <property type="term" value="F:transmembrane transporter activity"/>
    <property type="evidence" value="ECO:0007669"/>
    <property type="project" value="InterPro"/>
</dbReference>
<keyword evidence="3 5" id="KW-0067">ATP-binding</keyword>
<accession>A0A1H7SL39</accession>
<evidence type="ECO:0000259" key="4">
    <source>
        <dbReference type="PROSITE" id="PS50893"/>
    </source>
</evidence>
<dbReference type="Gene3D" id="3.40.50.300">
    <property type="entry name" value="P-loop containing nucleotide triphosphate hydrolases"/>
    <property type="match status" value="1"/>
</dbReference>
<keyword evidence="1" id="KW-0813">Transport</keyword>
<evidence type="ECO:0000313" key="5">
    <source>
        <dbReference type="EMBL" id="SEL72147.1"/>
    </source>
</evidence>
<dbReference type="GO" id="GO:0016887">
    <property type="term" value="F:ATP hydrolysis activity"/>
    <property type="evidence" value="ECO:0007669"/>
    <property type="project" value="InterPro"/>
</dbReference>
<dbReference type="SUPFAM" id="SSF52540">
    <property type="entry name" value="P-loop containing nucleoside triphosphate hydrolases"/>
    <property type="match status" value="1"/>
</dbReference>
<dbReference type="SUPFAM" id="SSF50331">
    <property type="entry name" value="MOP-like"/>
    <property type="match status" value="1"/>
</dbReference>
<feature type="domain" description="ABC transporter" evidence="4">
    <location>
        <begin position="43"/>
        <end position="273"/>
    </location>
</feature>
<dbReference type="InterPro" id="IPR013611">
    <property type="entry name" value="Transp-assoc_OB_typ2"/>
</dbReference>
<sequence>MLATVRLHNPRPEDRAGVHGPIEIELPSFLGMHDVMTNTDAAVSLKGVGKSFGAVRAVDGVDLDIRPGEFFSMLGPSGSGKTTVLRLIAGFDEPSEGRVLLSGQDVTRLAPFDRDVNTVFQDYALFPHLSVRQNVEYGLRVKRVPKAERRERAERALATVRLEGLADRRPAALSGGQRQRVALARALVNRPSVLLLDEPLGALDLKLRLEMQLELKQIQREARITFVFVTHDQDEALTMSDRIAVFNAGRIEQVGTPAEVYERPATPFVAGFVGTANLLAGDAAAAVLGTAGRHAVRPERIRLLAPDDPVAPDEVAAPGRIADIVYAGAQTRFLVDLEAGGRFTAVRHSRDEEREFGSGSGVVLAWRRTHTIALNDD</sequence>
<dbReference type="EMBL" id="FOAZ01000012">
    <property type="protein sequence ID" value="SEL72147.1"/>
    <property type="molecule type" value="Genomic_DNA"/>
</dbReference>
<keyword evidence="6" id="KW-1185">Reference proteome</keyword>
<dbReference type="GO" id="GO:0005524">
    <property type="term" value="F:ATP binding"/>
    <property type="evidence" value="ECO:0007669"/>
    <property type="project" value="UniProtKB-KW"/>
</dbReference>
<evidence type="ECO:0000256" key="3">
    <source>
        <dbReference type="ARBA" id="ARBA00022840"/>
    </source>
</evidence>
<evidence type="ECO:0000313" key="6">
    <source>
        <dbReference type="Proteomes" id="UP000183015"/>
    </source>
</evidence>
<reference evidence="6" key="1">
    <citation type="submission" date="2016-10" db="EMBL/GenBank/DDBJ databases">
        <authorList>
            <person name="Varghese N."/>
        </authorList>
    </citation>
    <scope>NUCLEOTIDE SEQUENCE [LARGE SCALE GENOMIC DNA]</scope>
    <source>
        <strain evidence="6">DSM 45096 / BCRC 16803 / CGMCC 4.1857 / CIP 109030 / JCM 12277 / KCTC 19219 / NBRC 100920 / 33214</strain>
    </source>
</reference>
<dbReference type="eggNOG" id="COG3842">
    <property type="taxonomic scope" value="Bacteria"/>
</dbReference>
<dbReference type="Proteomes" id="UP000183015">
    <property type="component" value="Unassembled WGS sequence"/>
</dbReference>